<accession>A0A7Y9J161</accession>
<dbReference type="EMBL" id="JACCBB010000001">
    <property type="protein sequence ID" value="NYD22837.1"/>
    <property type="molecule type" value="Genomic_DNA"/>
</dbReference>
<evidence type="ECO:0000313" key="1">
    <source>
        <dbReference type="EMBL" id="NYD22837.1"/>
    </source>
</evidence>
<dbReference type="AlphaFoldDB" id="A0A7Y9J161"/>
<organism evidence="1 2">
    <name type="scientific">Kineococcus aurantiacus</name>
    <dbReference type="NCBI Taxonomy" id="37633"/>
    <lineage>
        <taxon>Bacteria</taxon>
        <taxon>Bacillati</taxon>
        <taxon>Actinomycetota</taxon>
        <taxon>Actinomycetes</taxon>
        <taxon>Kineosporiales</taxon>
        <taxon>Kineosporiaceae</taxon>
        <taxon>Kineococcus</taxon>
    </lineage>
</organism>
<comment type="caution">
    <text evidence="1">The sequence shown here is derived from an EMBL/GenBank/DDBJ whole genome shotgun (WGS) entry which is preliminary data.</text>
</comment>
<reference evidence="1 2" key="1">
    <citation type="submission" date="2020-07" db="EMBL/GenBank/DDBJ databases">
        <title>Sequencing the genomes of 1000 actinobacteria strains.</title>
        <authorList>
            <person name="Klenk H.-P."/>
        </authorList>
    </citation>
    <scope>NUCLEOTIDE SEQUENCE [LARGE SCALE GENOMIC DNA]</scope>
    <source>
        <strain evidence="1 2">DSM 7487</strain>
    </source>
</reference>
<name>A0A7Y9J161_9ACTN</name>
<evidence type="ECO:0000313" key="2">
    <source>
        <dbReference type="Proteomes" id="UP000521922"/>
    </source>
</evidence>
<proteinExistence type="predicted"/>
<keyword evidence="2" id="KW-1185">Reference proteome</keyword>
<protein>
    <submittedName>
        <fullName evidence="1">Uncharacterized protein</fullName>
    </submittedName>
</protein>
<gene>
    <name evidence="1" type="ORF">BJ968_002377</name>
</gene>
<sequence length="79" mass="8154">MTDTDHPQPQAPVADRVTALAGYLDQLHAVAAGSDEAAAGLAEDLRAAALTDLRALAAACGVDWDGVLAERDRRSVVAE</sequence>
<dbReference type="RefSeq" id="WP_179752109.1">
    <property type="nucleotide sequence ID" value="NZ_BAAAGN010000020.1"/>
</dbReference>
<dbReference type="Proteomes" id="UP000521922">
    <property type="component" value="Unassembled WGS sequence"/>
</dbReference>